<evidence type="ECO:0000256" key="2">
    <source>
        <dbReference type="ARBA" id="ARBA00035119"/>
    </source>
</evidence>
<comment type="catalytic activity">
    <reaction evidence="5 6">
        <text>queuosine 5'-phosphate + H2O = queuine + D-ribose 5-phosphate</text>
        <dbReference type="Rhea" id="RHEA:75387"/>
        <dbReference type="ChEBI" id="CHEBI:15377"/>
        <dbReference type="ChEBI" id="CHEBI:17433"/>
        <dbReference type="ChEBI" id="CHEBI:78346"/>
        <dbReference type="ChEBI" id="CHEBI:194371"/>
    </reaction>
    <physiologicalReaction direction="left-to-right" evidence="5 6">
        <dbReference type="Rhea" id="RHEA:75388"/>
    </physiologicalReaction>
</comment>
<evidence type="ECO:0000256" key="5">
    <source>
        <dbReference type="ARBA" id="ARBA00048204"/>
    </source>
</evidence>
<comment type="caution">
    <text evidence="7">The sequence shown here is derived from an EMBL/GenBank/DDBJ whole genome shotgun (WGS) entry which is preliminary data.</text>
</comment>
<reference evidence="7" key="1">
    <citation type="journal article" date="2021" name="Front. Plant Sci.">
        <title>Chromosome-Scale Genome Assembly for Chinese Sour Jujube and Insights Into Its Genome Evolution and Domestication Signature.</title>
        <authorList>
            <person name="Shen L.-Y."/>
            <person name="Luo H."/>
            <person name="Wang X.-L."/>
            <person name="Wang X.-M."/>
            <person name="Qiu X.-J."/>
            <person name="Liu H."/>
            <person name="Zhou S.-S."/>
            <person name="Jia K.-H."/>
            <person name="Nie S."/>
            <person name="Bao Y.-T."/>
            <person name="Zhang R.-G."/>
            <person name="Yun Q.-Z."/>
            <person name="Chai Y.-H."/>
            <person name="Lu J.-Y."/>
            <person name="Li Y."/>
            <person name="Zhao S.-W."/>
            <person name="Mao J.-F."/>
            <person name="Jia S.-G."/>
            <person name="Mao Y.-M."/>
        </authorList>
    </citation>
    <scope>NUCLEOTIDE SEQUENCE</scope>
    <source>
        <strain evidence="7">AT0</strain>
        <tissue evidence="7">Leaf</tissue>
    </source>
</reference>
<dbReference type="AlphaFoldDB" id="A0A978UIB5"/>
<dbReference type="SUPFAM" id="SSF53474">
    <property type="entry name" value="alpha/beta-Hydrolases"/>
    <property type="match status" value="1"/>
</dbReference>
<dbReference type="PANTHER" id="PTHR21314">
    <property type="entry name" value="QUEUOSINE 5'-PHOSPHATE N-GLYCOSYLASE_HYDROLASE-RELATED"/>
    <property type="match status" value="1"/>
</dbReference>
<evidence type="ECO:0000256" key="6">
    <source>
        <dbReference type="RuleBase" id="RU365002"/>
    </source>
</evidence>
<evidence type="ECO:0000313" key="7">
    <source>
        <dbReference type="EMBL" id="KAH7514546.1"/>
    </source>
</evidence>
<accession>A0A978UIB5</accession>
<evidence type="ECO:0000256" key="1">
    <source>
        <dbReference type="ARBA" id="ARBA00022801"/>
    </source>
</evidence>
<dbReference type="GO" id="GO:0016787">
    <property type="term" value="F:hydrolase activity"/>
    <property type="evidence" value="ECO:0007669"/>
    <property type="project" value="UniProtKB-KW"/>
</dbReference>
<dbReference type="InterPro" id="IPR029058">
    <property type="entry name" value="AB_hydrolase_fold"/>
</dbReference>
<dbReference type="Pfam" id="PF10343">
    <property type="entry name" value="Q_salvage"/>
    <property type="match status" value="1"/>
</dbReference>
<dbReference type="PANTHER" id="PTHR21314:SF0">
    <property type="entry name" value="QUEUOSINE 5'-PHOSPHATE N-GLYCOSYLASE_HYDROLASE"/>
    <property type="match status" value="1"/>
</dbReference>
<dbReference type="Proteomes" id="UP000813462">
    <property type="component" value="Unassembled WGS sequence"/>
</dbReference>
<evidence type="ECO:0000256" key="4">
    <source>
        <dbReference type="ARBA" id="ARBA00035393"/>
    </source>
</evidence>
<sequence>MSRASSHILNTMDESEASNFLHRITNHFSKVYTVGPLHAILSSCTGGPTHNAQDGHLAAGRNGVKRLRTISSHLFLFDVVKQPNILSFLYGMETKNFRGNTTKVAIYIVMEPVVPLLEKIKELTLEANIAVSVALICNWCFVGHCICKLQVYILFSKKLFLAFLESTGYSQEDVLLQKPKVGLLKPTFTIICDKDSKYFLLLICGTHSIKDTLTAANGVVVPFLSFILHDGGISNLVLVFAYCGMVVAARWIAKLNTSSLLKALNAYPDYKVKDHLVYKGHQIFLYKREQISATNLWGAFQGQGYGEFNDIRSITIMVDYIVPAVLQQLGMLKYSSKLAKLIVANNEIDSGSDEEVKLWTCSIYAVERMKELISKKSGKQVLSVELDLWLWSFGIQFPSLQHH</sequence>
<proteinExistence type="inferred from homology"/>
<dbReference type="GO" id="GO:0006400">
    <property type="term" value="P:tRNA modification"/>
    <property type="evidence" value="ECO:0007669"/>
    <property type="project" value="TreeGrafter"/>
</dbReference>
<dbReference type="EMBL" id="JAEACU010000011">
    <property type="protein sequence ID" value="KAH7514546.1"/>
    <property type="molecule type" value="Genomic_DNA"/>
</dbReference>
<evidence type="ECO:0000256" key="3">
    <source>
        <dbReference type="ARBA" id="ARBA00035306"/>
    </source>
</evidence>
<keyword evidence="1 6" id="KW-0378">Hydrolase</keyword>
<organism evidence="7 8">
    <name type="scientific">Ziziphus jujuba var. spinosa</name>
    <dbReference type="NCBI Taxonomy" id="714518"/>
    <lineage>
        <taxon>Eukaryota</taxon>
        <taxon>Viridiplantae</taxon>
        <taxon>Streptophyta</taxon>
        <taxon>Embryophyta</taxon>
        <taxon>Tracheophyta</taxon>
        <taxon>Spermatophyta</taxon>
        <taxon>Magnoliopsida</taxon>
        <taxon>eudicotyledons</taxon>
        <taxon>Gunneridae</taxon>
        <taxon>Pentapetalae</taxon>
        <taxon>rosids</taxon>
        <taxon>fabids</taxon>
        <taxon>Rosales</taxon>
        <taxon>Rhamnaceae</taxon>
        <taxon>Paliureae</taxon>
        <taxon>Ziziphus</taxon>
    </lineage>
</organism>
<protein>
    <recommendedName>
        <fullName evidence="3 6">Queuosine 5'-phosphate N-glycosylase/hydrolase</fullName>
        <ecNumber evidence="6">3.2.2.-</ecNumber>
    </recommendedName>
    <alternativeName>
        <fullName evidence="4 6">Queuosine-nucleotide N-glycosylase/hydrolase</fullName>
    </alternativeName>
</protein>
<name>A0A978UIB5_ZIZJJ</name>
<comment type="similarity">
    <text evidence="2 6">Belongs to the QNG1 protein family.</text>
</comment>
<gene>
    <name evidence="7" type="ORF">FEM48_Zijuj11G0100900</name>
</gene>
<dbReference type="InterPro" id="IPR019438">
    <property type="entry name" value="Q_salvage"/>
</dbReference>
<dbReference type="EC" id="3.2.2.-" evidence="6"/>
<comment type="function">
    <text evidence="6">Catalyzes the hydrolysis of queuosine 5'-phosphate, releasing the nucleobase queuine (q). Is required for salvage of queuine from exogenous queuosine (Q) that is imported and then converted to queuosine 5'-phosphate intracellularly.</text>
</comment>
<evidence type="ECO:0000313" key="8">
    <source>
        <dbReference type="Proteomes" id="UP000813462"/>
    </source>
</evidence>